<reference evidence="1 2" key="1">
    <citation type="submission" date="2020-04" db="EMBL/GenBank/DDBJ databases">
        <title>Ramlibacter sp. G-1-2-2 isolated from soil.</title>
        <authorList>
            <person name="Dahal R.H."/>
        </authorList>
    </citation>
    <scope>NUCLEOTIDE SEQUENCE [LARGE SCALE GENOMIC DNA]</scope>
    <source>
        <strain evidence="1 2">G-1-2-2</strain>
    </source>
</reference>
<gene>
    <name evidence="1" type="ORF">HHL11_07355</name>
</gene>
<comment type="caution">
    <text evidence="1">The sequence shown here is derived from an EMBL/GenBank/DDBJ whole genome shotgun (WGS) entry which is preliminary data.</text>
</comment>
<dbReference type="PROSITE" id="PS51257">
    <property type="entry name" value="PROKAR_LIPOPROTEIN"/>
    <property type="match status" value="1"/>
</dbReference>
<proteinExistence type="predicted"/>
<protein>
    <recommendedName>
        <fullName evidence="3">Carboxypeptidase regulatory-like domain-containing protein</fullName>
    </recommendedName>
</protein>
<evidence type="ECO:0000313" key="2">
    <source>
        <dbReference type="Proteomes" id="UP000541185"/>
    </source>
</evidence>
<dbReference type="EMBL" id="JABBFX010000001">
    <property type="protein sequence ID" value="NML43560.1"/>
    <property type="molecule type" value="Genomic_DNA"/>
</dbReference>
<organism evidence="1 2">
    <name type="scientific">Ramlibacter agri</name>
    <dbReference type="NCBI Taxonomy" id="2728837"/>
    <lineage>
        <taxon>Bacteria</taxon>
        <taxon>Pseudomonadati</taxon>
        <taxon>Pseudomonadota</taxon>
        <taxon>Betaproteobacteria</taxon>
        <taxon>Burkholderiales</taxon>
        <taxon>Comamonadaceae</taxon>
        <taxon>Ramlibacter</taxon>
    </lineage>
</organism>
<name>A0A848H323_9BURK</name>
<evidence type="ECO:0000313" key="1">
    <source>
        <dbReference type="EMBL" id="NML43560.1"/>
    </source>
</evidence>
<sequence length="676" mass="69356">MQERSPFPRWRGALAAGVLAGLAACGGGGGGDTPADTGANTPAAPQATDFTLSGVAAQGAALAGATVRVYDRSGGVVGNTVTTGTDGSYRYVVPANALPPFVVSASLDDLAYFTPVAARGTATANVTKLTNLVAVALSPTGDPSALASQVAAGSATVTSDSVTKAVGDLMTALQPLEQNIGDSTNPITGSFKADGTGHDRLLEALSVVVNPTGNGANVVVTVKSMVANGDQAPSISYASGSTPPALPAAVAKASLPPANMDARVRALMAQWTKCYGLPLAQRASGSTIVAADCLALFPANDPTRYRFNGATVGPNGAFSGIFSANGNGIVFDRGQLEFTGADGLMIVSYRAKSPSGTTSFGTLVVRLDGDVLHMAGNQYLYGFVVSPWAEDREFINSPEASYLNTGFNLNIGNAQANGQSAFDHVLVTSPTGVTYTFKPRAGLSYLAVQLPDGSLSNTSVVRMAGRFAAASTTGAPRTRDTGIYWSPAPGGVDRDWTNAELAAVNNVGTWKAEFFLAGNTSGKADVVQYATTLARAATLLELAQKKFAQFTDAYKSQLLAASSALSHIVLNAGASIRVGTAAGGDGWMVPSGAVDPTQVQAFGRMSESSSSRWNDSLGVSQSTRGATITCSRQSSGDAHCDSNGGYAAGTVFDQLQLSANDARQENRIKSMQMFKR</sequence>
<evidence type="ECO:0008006" key="3">
    <source>
        <dbReference type="Google" id="ProtNLM"/>
    </source>
</evidence>
<dbReference type="RefSeq" id="WP_169417759.1">
    <property type="nucleotide sequence ID" value="NZ_JABBFX010000001.1"/>
</dbReference>
<dbReference type="AlphaFoldDB" id="A0A848H323"/>
<keyword evidence="2" id="KW-1185">Reference proteome</keyword>
<dbReference type="Proteomes" id="UP000541185">
    <property type="component" value="Unassembled WGS sequence"/>
</dbReference>
<accession>A0A848H323</accession>